<comment type="caution">
    <text evidence="3">The sequence shown here is derived from an EMBL/GenBank/DDBJ whole genome shotgun (WGS) entry which is preliminary data.</text>
</comment>
<dbReference type="AlphaFoldDB" id="A0A507C3S0"/>
<protein>
    <recommendedName>
        <fullName evidence="2">MOSC domain-containing protein</fullName>
    </recommendedName>
</protein>
<dbReference type="Pfam" id="PF03476">
    <property type="entry name" value="MOSC_N"/>
    <property type="match status" value="1"/>
</dbReference>
<dbReference type="GO" id="GO:0030170">
    <property type="term" value="F:pyridoxal phosphate binding"/>
    <property type="evidence" value="ECO:0007669"/>
    <property type="project" value="InterPro"/>
</dbReference>
<evidence type="ECO:0000259" key="2">
    <source>
        <dbReference type="PROSITE" id="PS51340"/>
    </source>
</evidence>
<keyword evidence="1" id="KW-0812">Transmembrane</keyword>
<dbReference type="GO" id="GO:0030151">
    <property type="term" value="F:molybdenum ion binding"/>
    <property type="evidence" value="ECO:0007669"/>
    <property type="project" value="InterPro"/>
</dbReference>
<keyword evidence="1" id="KW-0472">Membrane</keyword>
<dbReference type="SUPFAM" id="SSF141673">
    <property type="entry name" value="MOSC N-terminal domain-like"/>
    <property type="match status" value="1"/>
</dbReference>
<dbReference type="RefSeq" id="XP_031025086.1">
    <property type="nucleotide sequence ID" value="XM_031168910.1"/>
</dbReference>
<name>A0A507C3S0_9FUNG</name>
<organism evidence="3 4">
    <name type="scientific">Synchytrium microbalum</name>
    <dbReference type="NCBI Taxonomy" id="1806994"/>
    <lineage>
        <taxon>Eukaryota</taxon>
        <taxon>Fungi</taxon>
        <taxon>Fungi incertae sedis</taxon>
        <taxon>Chytridiomycota</taxon>
        <taxon>Chytridiomycota incertae sedis</taxon>
        <taxon>Chytridiomycetes</taxon>
        <taxon>Synchytriales</taxon>
        <taxon>Synchytriaceae</taxon>
        <taxon>Synchytrium</taxon>
    </lineage>
</organism>
<dbReference type="OrthoDB" id="17255at2759"/>
<evidence type="ECO:0000313" key="4">
    <source>
        <dbReference type="Proteomes" id="UP000319731"/>
    </source>
</evidence>
<keyword evidence="1" id="KW-1133">Transmembrane helix</keyword>
<dbReference type="InterPro" id="IPR011037">
    <property type="entry name" value="Pyrv_Knase-like_insert_dom_sf"/>
</dbReference>
<dbReference type="SUPFAM" id="SSF50800">
    <property type="entry name" value="PK beta-barrel domain-like"/>
    <property type="match status" value="1"/>
</dbReference>
<dbReference type="Pfam" id="PF03473">
    <property type="entry name" value="MOSC"/>
    <property type="match status" value="1"/>
</dbReference>
<evidence type="ECO:0000313" key="3">
    <source>
        <dbReference type="EMBL" id="TPX34322.1"/>
    </source>
</evidence>
<dbReference type="PROSITE" id="PS51340">
    <property type="entry name" value="MOSC"/>
    <property type="match status" value="1"/>
</dbReference>
<dbReference type="PANTHER" id="PTHR14237">
    <property type="entry name" value="MOLYBDOPTERIN COFACTOR SULFURASE MOSC"/>
    <property type="match status" value="1"/>
</dbReference>
<dbReference type="GO" id="GO:0003824">
    <property type="term" value="F:catalytic activity"/>
    <property type="evidence" value="ECO:0007669"/>
    <property type="project" value="InterPro"/>
</dbReference>
<dbReference type="InterPro" id="IPR005302">
    <property type="entry name" value="MoCF_Sase_C"/>
</dbReference>
<reference evidence="3 4" key="1">
    <citation type="journal article" date="2019" name="Sci. Rep.">
        <title>Comparative genomics of chytrid fungi reveal insights into the obligate biotrophic and pathogenic lifestyle of Synchytrium endobioticum.</title>
        <authorList>
            <person name="van de Vossenberg B.T.L.H."/>
            <person name="Warris S."/>
            <person name="Nguyen H.D.T."/>
            <person name="van Gent-Pelzer M.P.E."/>
            <person name="Joly D.L."/>
            <person name="van de Geest H.C."/>
            <person name="Bonants P.J.M."/>
            <person name="Smith D.S."/>
            <person name="Levesque C.A."/>
            <person name="van der Lee T.A.J."/>
        </authorList>
    </citation>
    <scope>NUCLEOTIDE SEQUENCE [LARGE SCALE GENOMIC DNA]</scope>
    <source>
        <strain evidence="3 4">JEL517</strain>
    </source>
</reference>
<gene>
    <name evidence="3" type="ORF">SmJEL517_g02982</name>
</gene>
<sequence>MADVSVSQLLLYPIKSCRGFQVETAKVTRYGFEFDRLWMLIDTNKGTFLTQREIPKMVLIVPELIKHGEEYKHGGSLKITLLGAPGSVEVSFRSSFDGVPTRKSKVWDHDVECIDEGDEAAAFLTNFLKFNVRLVLKDPRSRRPLSPKTVPNDSAFAHPPQTAFADGFPFLFVSQATLDDVNERLITKGAKGIDVMNFRPNVVLRGLQAYAEDELKVIKITGQTLYVTSRCPRCQIPTNDTMKGELTHVEVSKTIQSYRRVDAGEKYSACIGMNVCHADHGYYISIGDRVSVVETTKEHDRRGREVNPLFWQSVEKRPLDWATISISILVVAASAFVGWSILRK</sequence>
<dbReference type="InterPro" id="IPR005303">
    <property type="entry name" value="MOCOS_middle"/>
</dbReference>
<keyword evidence="4" id="KW-1185">Reference proteome</keyword>
<dbReference type="STRING" id="1806994.A0A507C3S0"/>
<evidence type="ECO:0000256" key="1">
    <source>
        <dbReference type="SAM" id="Phobius"/>
    </source>
</evidence>
<feature type="transmembrane region" description="Helical" evidence="1">
    <location>
        <begin position="321"/>
        <end position="342"/>
    </location>
</feature>
<accession>A0A507C3S0</accession>
<feature type="domain" description="MOSC" evidence="2">
    <location>
        <begin position="137"/>
        <end position="293"/>
    </location>
</feature>
<dbReference type="Proteomes" id="UP000319731">
    <property type="component" value="Unassembled WGS sequence"/>
</dbReference>
<dbReference type="EMBL" id="QEAO01000014">
    <property type="protein sequence ID" value="TPX34322.1"/>
    <property type="molecule type" value="Genomic_DNA"/>
</dbReference>
<dbReference type="GeneID" id="42004207"/>
<proteinExistence type="predicted"/>
<dbReference type="PANTHER" id="PTHR14237:SF19">
    <property type="entry name" value="MITOCHONDRIAL AMIDOXIME REDUCING COMPONENT 1"/>
    <property type="match status" value="1"/>
</dbReference>